<proteinExistence type="inferred from homology"/>
<dbReference type="SMART" id="SM00233">
    <property type="entry name" value="PH"/>
    <property type="match status" value="1"/>
</dbReference>
<evidence type="ECO:0000313" key="6">
    <source>
        <dbReference type="Proteomes" id="UP000006671"/>
    </source>
</evidence>
<feature type="region of interest" description="Disordered" evidence="3">
    <location>
        <begin position="1"/>
        <end position="28"/>
    </location>
</feature>
<dbReference type="GO" id="GO:0004365">
    <property type="term" value="F:glyceraldehyde-3-phosphate dehydrogenase (NAD+) (phosphorylating) activity"/>
    <property type="evidence" value="ECO:0007669"/>
    <property type="project" value="TreeGrafter"/>
</dbReference>
<reference evidence="5 6" key="1">
    <citation type="journal article" date="2010" name="Cell">
        <title>The genome of Naegleria gruberi illuminates early eukaryotic versatility.</title>
        <authorList>
            <person name="Fritz-Laylin L.K."/>
            <person name="Prochnik S.E."/>
            <person name="Ginger M.L."/>
            <person name="Dacks J.B."/>
            <person name="Carpenter M.L."/>
            <person name="Field M.C."/>
            <person name="Kuo A."/>
            <person name="Paredez A."/>
            <person name="Chapman J."/>
            <person name="Pham J."/>
            <person name="Shu S."/>
            <person name="Neupane R."/>
            <person name="Cipriano M."/>
            <person name="Mancuso J."/>
            <person name="Tu H."/>
            <person name="Salamov A."/>
            <person name="Lindquist E."/>
            <person name="Shapiro H."/>
            <person name="Lucas S."/>
            <person name="Grigoriev I.V."/>
            <person name="Cande W.Z."/>
            <person name="Fulton C."/>
            <person name="Rokhsar D.S."/>
            <person name="Dawson S.C."/>
        </authorList>
    </citation>
    <scope>NUCLEOTIDE SEQUENCE [LARGE SCALE GENOMIC DNA]</scope>
    <source>
        <strain evidence="5 6">NEG-M</strain>
    </source>
</reference>
<evidence type="ECO:0000313" key="5">
    <source>
        <dbReference type="EMBL" id="EFC37294.1"/>
    </source>
</evidence>
<dbReference type="InterPro" id="IPR020831">
    <property type="entry name" value="GlycerAld/Erythrose_P_DH"/>
</dbReference>
<dbReference type="InParanoid" id="D2W138"/>
<protein>
    <recommendedName>
        <fullName evidence="4">PH domain-containing protein</fullName>
    </recommendedName>
</protein>
<organism evidence="6">
    <name type="scientific">Naegleria gruberi</name>
    <name type="common">Amoeba</name>
    <dbReference type="NCBI Taxonomy" id="5762"/>
    <lineage>
        <taxon>Eukaryota</taxon>
        <taxon>Discoba</taxon>
        <taxon>Heterolobosea</taxon>
        <taxon>Tetramitia</taxon>
        <taxon>Eutetramitia</taxon>
        <taxon>Vahlkampfiidae</taxon>
        <taxon>Naegleria</taxon>
    </lineage>
</organism>
<dbReference type="PROSITE" id="PS50003">
    <property type="entry name" value="PH_DOMAIN"/>
    <property type="match status" value="1"/>
</dbReference>
<feature type="compositionally biased region" description="Polar residues" evidence="3">
    <location>
        <begin position="1"/>
        <end position="10"/>
    </location>
</feature>
<dbReference type="Gene3D" id="3.30.360.10">
    <property type="entry name" value="Dihydrodipicolinate Reductase, domain 2"/>
    <property type="match status" value="1"/>
</dbReference>
<sequence>MRHSKQLSSPNNMNNNNHNNNRSLEQYSQSTTGLLQSTLTLSKSATSNNQIYKQGYLSKKPLKSSKSTFKYKFKGWKKRWFVLQKTSIYYYKDAAIAAAAQLESQNSKYQPLGIISLAEDIKIEKDEIESVESGMFVFKIITPYAQHLIAASSEQERREWIDSIVGITGAIQVSKLVQYVTKLQVTIVEAKLNDEFINKENSKLDQDEKNDIIQQSHFQVNCKFHKQKGLVIPSLNGKLTGMAFRVPTVDVSVVDLTCRLEKPATKKQIDEAMKAASESERFKGILKFTDEEVVSSDFVHDSASSTYDSKASICLNEHFVKVVAWYDNEWGYSNRVLDLIKSTAKIQ</sequence>
<feature type="compositionally biased region" description="Low complexity" evidence="3">
    <location>
        <begin position="11"/>
        <end position="21"/>
    </location>
</feature>
<dbReference type="InterPro" id="IPR020829">
    <property type="entry name" value="GlycerAld_3-P_DH_cat"/>
</dbReference>
<keyword evidence="6" id="KW-1185">Reference proteome</keyword>
<dbReference type="GO" id="GO:0006096">
    <property type="term" value="P:glycolytic process"/>
    <property type="evidence" value="ECO:0007669"/>
    <property type="project" value="TreeGrafter"/>
</dbReference>
<dbReference type="STRING" id="5762.D2W138"/>
<accession>D2W138</accession>
<dbReference type="SUPFAM" id="SSF55347">
    <property type="entry name" value="Glyceraldehyde-3-phosphate dehydrogenase-like, C-terminal domain"/>
    <property type="match status" value="1"/>
</dbReference>
<dbReference type="GeneID" id="8856960"/>
<dbReference type="GO" id="GO:0005829">
    <property type="term" value="C:cytosol"/>
    <property type="evidence" value="ECO:0007669"/>
    <property type="project" value="TreeGrafter"/>
</dbReference>
<dbReference type="InterPro" id="IPR001849">
    <property type="entry name" value="PH_domain"/>
</dbReference>
<evidence type="ECO:0000259" key="4">
    <source>
        <dbReference type="PROSITE" id="PS50003"/>
    </source>
</evidence>
<dbReference type="InterPro" id="IPR011993">
    <property type="entry name" value="PH-like_dom_sf"/>
</dbReference>
<dbReference type="KEGG" id="ngr:NAEGRDRAFT_81996"/>
<dbReference type="Pfam" id="PF02800">
    <property type="entry name" value="Gp_dh_C"/>
    <property type="match status" value="1"/>
</dbReference>
<dbReference type="Pfam" id="PF00169">
    <property type="entry name" value="PH"/>
    <property type="match status" value="1"/>
</dbReference>
<dbReference type="Gene3D" id="2.30.29.30">
    <property type="entry name" value="Pleckstrin-homology domain (PH domain)/Phosphotyrosine-binding domain (PTB)"/>
    <property type="match status" value="1"/>
</dbReference>
<dbReference type="PANTHER" id="PTHR10836">
    <property type="entry name" value="GLYCERALDEHYDE 3-PHOSPHATE DEHYDROGENASE"/>
    <property type="match status" value="1"/>
</dbReference>
<dbReference type="PRINTS" id="PR00078">
    <property type="entry name" value="G3PDHDRGNASE"/>
</dbReference>
<dbReference type="VEuPathDB" id="AmoebaDB:NAEGRDRAFT_81996"/>
<dbReference type="PANTHER" id="PTHR10836:SF76">
    <property type="entry name" value="GLYCERALDEHYDE-3-PHOSPHATE DEHYDROGENASE-RELATED"/>
    <property type="match status" value="1"/>
</dbReference>
<dbReference type="AlphaFoldDB" id="D2W138"/>
<comment type="similarity">
    <text evidence="1">Belongs to the glyceraldehyde-3-phosphate dehydrogenase family.</text>
</comment>
<dbReference type="OrthoDB" id="1152826at2759"/>
<dbReference type="RefSeq" id="XP_002670038.1">
    <property type="nucleotide sequence ID" value="XM_002669992.1"/>
</dbReference>
<dbReference type="CDD" id="cd00821">
    <property type="entry name" value="PH"/>
    <property type="match status" value="1"/>
</dbReference>
<dbReference type="EMBL" id="GG738920">
    <property type="protein sequence ID" value="EFC37294.1"/>
    <property type="molecule type" value="Genomic_DNA"/>
</dbReference>
<name>D2W138_NAEGR</name>
<dbReference type="Proteomes" id="UP000006671">
    <property type="component" value="Unassembled WGS sequence"/>
</dbReference>
<evidence type="ECO:0000256" key="2">
    <source>
        <dbReference type="ARBA" id="ARBA00023002"/>
    </source>
</evidence>
<feature type="domain" description="PH" evidence="4">
    <location>
        <begin position="50"/>
        <end position="169"/>
    </location>
</feature>
<dbReference type="SUPFAM" id="SSF50729">
    <property type="entry name" value="PH domain-like"/>
    <property type="match status" value="1"/>
</dbReference>
<keyword evidence="2" id="KW-0560">Oxidoreductase</keyword>
<evidence type="ECO:0000256" key="1">
    <source>
        <dbReference type="ARBA" id="ARBA00007406"/>
    </source>
</evidence>
<gene>
    <name evidence="5" type="ORF">NAEGRDRAFT_81996</name>
</gene>
<dbReference type="eggNOG" id="KOG0657">
    <property type="taxonomic scope" value="Eukaryota"/>
</dbReference>
<evidence type="ECO:0000256" key="3">
    <source>
        <dbReference type="SAM" id="MobiDB-lite"/>
    </source>
</evidence>